<dbReference type="Proteomes" id="UP000887565">
    <property type="component" value="Unplaced"/>
</dbReference>
<proteinExistence type="predicted"/>
<name>A0A915I886_ROMCU</name>
<dbReference type="AlphaFoldDB" id="A0A915I886"/>
<evidence type="ECO:0000313" key="2">
    <source>
        <dbReference type="WBParaSite" id="nRc.2.0.1.t09545-RA"/>
    </source>
</evidence>
<evidence type="ECO:0000313" key="1">
    <source>
        <dbReference type="Proteomes" id="UP000887565"/>
    </source>
</evidence>
<dbReference type="WBParaSite" id="nRc.2.0.1.t09545-RA">
    <property type="protein sequence ID" value="nRc.2.0.1.t09545-RA"/>
    <property type="gene ID" value="nRc.2.0.1.g09545"/>
</dbReference>
<reference evidence="2" key="1">
    <citation type="submission" date="2022-11" db="UniProtKB">
        <authorList>
            <consortium name="WormBaseParasite"/>
        </authorList>
    </citation>
    <scope>IDENTIFICATION</scope>
</reference>
<organism evidence="1 2">
    <name type="scientific">Romanomermis culicivorax</name>
    <name type="common">Nematode worm</name>
    <dbReference type="NCBI Taxonomy" id="13658"/>
    <lineage>
        <taxon>Eukaryota</taxon>
        <taxon>Metazoa</taxon>
        <taxon>Ecdysozoa</taxon>
        <taxon>Nematoda</taxon>
        <taxon>Enoplea</taxon>
        <taxon>Dorylaimia</taxon>
        <taxon>Mermithida</taxon>
        <taxon>Mermithoidea</taxon>
        <taxon>Mermithidae</taxon>
        <taxon>Romanomermis</taxon>
    </lineage>
</organism>
<sequence length="101" mass="11053">MPTTEVKPKKCSKSLDVGFAIRLSVSVSRASRFGLSNKRREDPFTLFLKPKKAPTNVNGMEMPSHRDNKAINVEKGIAALEPGDVTGDHAKEYVQDDGASH</sequence>
<accession>A0A915I886</accession>
<protein>
    <submittedName>
        <fullName evidence="2">Uncharacterized protein</fullName>
    </submittedName>
</protein>
<keyword evidence="1" id="KW-1185">Reference proteome</keyword>